<accession>A0AAJ2RX99</accession>
<gene>
    <name evidence="4" type="ORF">SIL78_18905</name>
</gene>
<organism evidence="4 5">
    <name type="scientific">Vreelandella alkaliphila</name>
    <dbReference type="NCBI Taxonomy" id="272774"/>
    <lineage>
        <taxon>Bacteria</taxon>
        <taxon>Pseudomonadati</taxon>
        <taxon>Pseudomonadota</taxon>
        <taxon>Gammaproteobacteria</taxon>
        <taxon>Oceanospirillales</taxon>
        <taxon>Halomonadaceae</taxon>
        <taxon>Vreelandella</taxon>
    </lineage>
</organism>
<dbReference type="Pfam" id="PF01051">
    <property type="entry name" value="Rep3_N"/>
    <property type="match status" value="1"/>
</dbReference>
<protein>
    <submittedName>
        <fullName evidence="4">RepB family plasmid replication initiator protein</fullName>
    </submittedName>
</protein>
<dbReference type="Gene3D" id="1.10.10.10">
    <property type="entry name" value="Winged helix-like DNA-binding domain superfamily/Winged helix DNA-binding domain"/>
    <property type="match status" value="2"/>
</dbReference>
<dbReference type="RefSeq" id="WP_198350024.1">
    <property type="nucleotide sequence ID" value="NZ_JABASV010000012.1"/>
</dbReference>
<evidence type="ECO:0000256" key="2">
    <source>
        <dbReference type="SAM" id="MobiDB-lite"/>
    </source>
</evidence>
<dbReference type="EMBL" id="JAWXXT010000002">
    <property type="protein sequence ID" value="MDX5979622.1"/>
    <property type="molecule type" value="Genomic_DNA"/>
</dbReference>
<feature type="region of interest" description="Disordered" evidence="2">
    <location>
        <begin position="231"/>
        <end position="259"/>
    </location>
</feature>
<feature type="domain" description="Initiator Rep protein WH1" evidence="3">
    <location>
        <begin position="9"/>
        <end position="157"/>
    </location>
</feature>
<comment type="similarity">
    <text evidence="1">Belongs to the initiator RepB protein family.</text>
</comment>
<evidence type="ECO:0000259" key="3">
    <source>
        <dbReference type="Pfam" id="PF01051"/>
    </source>
</evidence>
<evidence type="ECO:0000313" key="5">
    <source>
        <dbReference type="Proteomes" id="UP001276761"/>
    </source>
</evidence>
<dbReference type="SUPFAM" id="SSF46785">
    <property type="entry name" value="Winged helix' DNA-binding domain"/>
    <property type="match status" value="2"/>
</dbReference>
<feature type="compositionally biased region" description="Basic and acidic residues" evidence="2">
    <location>
        <begin position="240"/>
        <end position="253"/>
    </location>
</feature>
<dbReference type="InterPro" id="IPR000525">
    <property type="entry name" value="Initiator_Rep_WH1"/>
</dbReference>
<dbReference type="GO" id="GO:0003887">
    <property type="term" value="F:DNA-directed DNA polymerase activity"/>
    <property type="evidence" value="ECO:0007669"/>
    <property type="project" value="InterPro"/>
</dbReference>
<dbReference type="InterPro" id="IPR036388">
    <property type="entry name" value="WH-like_DNA-bd_sf"/>
</dbReference>
<comment type="caution">
    <text evidence="4">The sequence shown here is derived from an EMBL/GenBank/DDBJ whole genome shotgun (WGS) entry which is preliminary data.</text>
</comment>
<dbReference type="AlphaFoldDB" id="A0AAJ2RX99"/>
<dbReference type="Pfam" id="PF21205">
    <property type="entry name" value="Rep3_C"/>
    <property type="match status" value="1"/>
</dbReference>
<proteinExistence type="inferred from homology"/>
<evidence type="ECO:0000256" key="1">
    <source>
        <dbReference type="ARBA" id="ARBA00038283"/>
    </source>
</evidence>
<evidence type="ECO:0000313" key="4">
    <source>
        <dbReference type="EMBL" id="MDX5979622.1"/>
    </source>
</evidence>
<dbReference type="InterPro" id="IPR036390">
    <property type="entry name" value="WH_DNA-bd_sf"/>
</dbReference>
<dbReference type="GeneID" id="303167610"/>
<dbReference type="GO" id="GO:0006270">
    <property type="term" value="P:DNA replication initiation"/>
    <property type="evidence" value="ECO:0007669"/>
    <property type="project" value="InterPro"/>
</dbReference>
<sequence length="295" mass="33771">MQALEGQNVVKSNALIEASYRLNLREQRIILACIAQVDRSQPITDEIQYLITARRFADLSDSIIDGAYKELKLAAESLFDRRLTVYEQPNTGQPRKITMRWIQSIEYKDGEGALALRFGKDILPYLTELTRRFTKYALSDVASMNSPHAIRLYELLMQWRDTGKRVVSIDWMRQCLGIEGKYPAFKDFRRYVIEPSVKQINEHAPITVKWEPQKTGRKVTHLAFSFTVDKPKAVPAPGKPADEDKPTSNEKRLRGIPMSVIEKRANPGESYDECAARLVAERERVKRLKEKGATA</sequence>
<dbReference type="Proteomes" id="UP001276761">
    <property type="component" value="Unassembled WGS sequence"/>
</dbReference>
<name>A0AAJ2RX99_9GAMM</name>
<reference evidence="4" key="1">
    <citation type="submission" date="2023-11" db="EMBL/GenBank/DDBJ databases">
        <title>MicrobeMod: A computational toolkit for identifying prokaryotic methylation and restriction-modification with nanopore sequencing.</title>
        <authorList>
            <person name="Crits-Christoph A."/>
            <person name="Kang S.C."/>
            <person name="Lee H."/>
            <person name="Ostrov N."/>
        </authorList>
    </citation>
    <scope>NUCLEOTIDE SEQUENCE</scope>
    <source>
        <strain evidence="4">ATCC BAA-953</strain>
    </source>
</reference>